<dbReference type="Proteomes" id="UP001275084">
    <property type="component" value="Unassembled WGS sequence"/>
</dbReference>
<reference evidence="2" key="2">
    <citation type="submission" date="2023-06" db="EMBL/GenBank/DDBJ databases">
        <authorList>
            <consortium name="Lawrence Berkeley National Laboratory"/>
            <person name="Haridas S."/>
            <person name="Hensen N."/>
            <person name="Bonometti L."/>
            <person name="Westerberg I."/>
            <person name="Brannstrom I.O."/>
            <person name="Guillou S."/>
            <person name="Cros-Aarteil S."/>
            <person name="Calhoun S."/>
            <person name="Kuo A."/>
            <person name="Mondo S."/>
            <person name="Pangilinan J."/>
            <person name="Riley R."/>
            <person name="Labutti K."/>
            <person name="Andreopoulos B."/>
            <person name="Lipzen A."/>
            <person name="Chen C."/>
            <person name="Yanf M."/>
            <person name="Daum C."/>
            <person name="Ng V."/>
            <person name="Clum A."/>
            <person name="Steindorff A."/>
            <person name="Ohm R."/>
            <person name="Martin F."/>
            <person name="Silar P."/>
            <person name="Natvig D."/>
            <person name="Lalanne C."/>
            <person name="Gautier V."/>
            <person name="Ament-Velasquez S.L."/>
            <person name="Kruys A."/>
            <person name="Hutchinson M.I."/>
            <person name="Powell A.J."/>
            <person name="Barry K."/>
            <person name="Miller A.N."/>
            <person name="Grigoriev I.V."/>
            <person name="Debuchy R."/>
            <person name="Gladieux P."/>
            <person name="Thoren M.H."/>
            <person name="Johannesson H."/>
        </authorList>
    </citation>
    <scope>NUCLEOTIDE SEQUENCE</scope>
    <source>
        <strain evidence="2">CBS 955.72</strain>
    </source>
</reference>
<proteinExistence type="predicted"/>
<sequence length="139" mass="14695">MSDIVSNLKDAVNPSRREKATPPDYDPQARGAYADNGSANQPQLAPPKDSVDYANAADETTTGRAVTGSQDHKMTAPDRSPKLATNTNFNAPRGTYGPHESRLANVLDPRVDSNRDGHPAHGVSGYRGAAATPANQGEK</sequence>
<feature type="compositionally biased region" description="Basic and acidic residues" evidence="1">
    <location>
        <begin position="70"/>
        <end position="81"/>
    </location>
</feature>
<dbReference type="AlphaFoldDB" id="A0AAJ0MCI2"/>
<comment type="caution">
    <text evidence="2">The sequence shown here is derived from an EMBL/GenBank/DDBJ whole genome shotgun (WGS) entry which is preliminary data.</text>
</comment>
<keyword evidence="3" id="KW-1185">Reference proteome</keyword>
<feature type="compositionally biased region" description="Polar residues" evidence="1">
    <location>
        <begin position="58"/>
        <end position="69"/>
    </location>
</feature>
<dbReference type="EMBL" id="JAUIQD010000005">
    <property type="protein sequence ID" value="KAK3349225.1"/>
    <property type="molecule type" value="Genomic_DNA"/>
</dbReference>
<gene>
    <name evidence="2" type="ORF">B0T25DRAFT_457408</name>
</gene>
<evidence type="ECO:0000313" key="2">
    <source>
        <dbReference type="EMBL" id="KAK3349225.1"/>
    </source>
</evidence>
<name>A0AAJ0MCI2_9PEZI</name>
<evidence type="ECO:0000313" key="3">
    <source>
        <dbReference type="Proteomes" id="UP001275084"/>
    </source>
</evidence>
<feature type="compositionally biased region" description="Basic and acidic residues" evidence="1">
    <location>
        <begin position="109"/>
        <end position="119"/>
    </location>
</feature>
<organism evidence="2 3">
    <name type="scientific">Lasiosphaeria hispida</name>
    <dbReference type="NCBI Taxonomy" id="260671"/>
    <lineage>
        <taxon>Eukaryota</taxon>
        <taxon>Fungi</taxon>
        <taxon>Dikarya</taxon>
        <taxon>Ascomycota</taxon>
        <taxon>Pezizomycotina</taxon>
        <taxon>Sordariomycetes</taxon>
        <taxon>Sordariomycetidae</taxon>
        <taxon>Sordariales</taxon>
        <taxon>Lasiosphaeriaceae</taxon>
        <taxon>Lasiosphaeria</taxon>
    </lineage>
</organism>
<accession>A0AAJ0MCI2</accession>
<reference evidence="2" key="1">
    <citation type="journal article" date="2023" name="Mol. Phylogenet. Evol.">
        <title>Genome-scale phylogeny and comparative genomics of the fungal order Sordariales.</title>
        <authorList>
            <person name="Hensen N."/>
            <person name="Bonometti L."/>
            <person name="Westerberg I."/>
            <person name="Brannstrom I.O."/>
            <person name="Guillou S."/>
            <person name="Cros-Aarteil S."/>
            <person name="Calhoun S."/>
            <person name="Haridas S."/>
            <person name="Kuo A."/>
            <person name="Mondo S."/>
            <person name="Pangilinan J."/>
            <person name="Riley R."/>
            <person name="LaButti K."/>
            <person name="Andreopoulos B."/>
            <person name="Lipzen A."/>
            <person name="Chen C."/>
            <person name="Yan M."/>
            <person name="Daum C."/>
            <person name="Ng V."/>
            <person name="Clum A."/>
            <person name="Steindorff A."/>
            <person name="Ohm R.A."/>
            <person name="Martin F."/>
            <person name="Silar P."/>
            <person name="Natvig D.O."/>
            <person name="Lalanne C."/>
            <person name="Gautier V."/>
            <person name="Ament-Velasquez S.L."/>
            <person name="Kruys A."/>
            <person name="Hutchinson M.I."/>
            <person name="Powell A.J."/>
            <person name="Barry K."/>
            <person name="Miller A.N."/>
            <person name="Grigoriev I.V."/>
            <person name="Debuchy R."/>
            <person name="Gladieux P."/>
            <person name="Hiltunen Thoren M."/>
            <person name="Johannesson H."/>
        </authorList>
    </citation>
    <scope>NUCLEOTIDE SEQUENCE</scope>
    <source>
        <strain evidence="2">CBS 955.72</strain>
    </source>
</reference>
<feature type="region of interest" description="Disordered" evidence="1">
    <location>
        <begin position="1"/>
        <end position="139"/>
    </location>
</feature>
<evidence type="ECO:0000256" key="1">
    <source>
        <dbReference type="SAM" id="MobiDB-lite"/>
    </source>
</evidence>
<protein>
    <submittedName>
        <fullName evidence="2">Uncharacterized protein</fullName>
    </submittedName>
</protein>